<protein>
    <recommendedName>
        <fullName evidence="3">DUF4393 domain-containing protein</fullName>
    </recommendedName>
</protein>
<evidence type="ECO:0000313" key="2">
    <source>
        <dbReference type="Proteomes" id="UP000284916"/>
    </source>
</evidence>
<dbReference type="Proteomes" id="UP000284916">
    <property type="component" value="Unassembled WGS sequence"/>
</dbReference>
<reference evidence="1 2" key="1">
    <citation type="submission" date="2018-08" db="EMBL/GenBank/DDBJ databases">
        <title>A genome reference for cultivated species of the human gut microbiota.</title>
        <authorList>
            <person name="Zou Y."/>
            <person name="Xue W."/>
            <person name="Luo G."/>
        </authorList>
    </citation>
    <scope>NUCLEOTIDE SEQUENCE [LARGE SCALE GENOMIC DNA]</scope>
    <source>
        <strain evidence="1 2">AF39-11</strain>
    </source>
</reference>
<dbReference type="EMBL" id="QROI01000003">
    <property type="protein sequence ID" value="RHL18208.1"/>
    <property type="molecule type" value="Genomic_DNA"/>
</dbReference>
<gene>
    <name evidence="1" type="ORF">DW035_02545</name>
</gene>
<organism evidence="1 2">
    <name type="scientific">Phocaeicola plebeius</name>
    <dbReference type="NCBI Taxonomy" id="310297"/>
    <lineage>
        <taxon>Bacteria</taxon>
        <taxon>Pseudomonadati</taxon>
        <taxon>Bacteroidota</taxon>
        <taxon>Bacteroidia</taxon>
        <taxon>Bacteroidales</taxon>
        <taxon>Bacteroidaceae</taxon>
        <taxon>Phocaeicola</taxon>
    </lineage>
</organism>
<evidence type="ECO:0008006" key="3">
    <source>
        <dbReference type="Google" id="ProtNLM"/>
    </source>
</evidence>
<comment type="caution">
    <text evidence="1">The sequence shown here is derived from an EMBL/GenBank/DDBJ whole genome shotgun (WGS) entry which is preliminary data.</text>
</comment>
<accession>A0A415JBP4</accession>
<name>A0A415JBP4_9BACT</name>
<dbReference type="AlphaFoldDB" id="A0A415JBP4"/>
<evidence type="ECO:0000313" key="1">
    <source>
        <dbReference type="EMBL" id="RHL18208.1"/>
    </source>
</evidence>
<proteinExistence type="predicted"/>
<sequence>MDIKQKNKIIDVASDTFAGAASATIGLIATGPLGAIGGALIAPALSTTIKDFAKRMLSEKESNRVKNTFSNAIDKIQIKLQQGEYPRNDNFWTSDNSDSSSAQKLLEGTLLKSRDEYEEKKLTYYSNLLVNICFNVDISFEKANILLKIIEQLSYRQLVVIAYLSDGKIIDMDEWDISFKDKPFLEKYFDFYSEMINLYDLRLLKQAGKGLKLGSAKSQLSTLGQSLSALMELNSIPDEEQNNINIIINDIQLLIKQK</sequence>
<dbReference type="RefSeq" id="WP_118441112.1">
    <property type="nucleotide sequence ID" value="NZ_QROD01000003.1"/>
</dbReference>